<proteinExistence type="predicted"/>
<accession>A0ABT5GAL7</accession>
<organism evidence="1 2">
    <name type="scientific">Mycoplasma bradburyae</name>
    <dbReference type="NCBI Taxonomy" id="2963128"/>
    <lineage>
        <taxon>Bacteria</taxon>
        <taxon>Bacillati</taxon>
        <taxon>Mycoplasmatota</taxon>
        <taxon>Mollicutes</taxon>
        <taxon>Mycoplasmataceae</taxon>
        <taxon>Mycoplasma</taxon>
    </lineage>
</organism>
<sequence length="71" mass="8594">MNNIKKENMKVSAIKTDSEYFQISLNAIFDKVQKNKFINTKWLQKFNNSEFRKFLNKWQPIKVEETVNDFC</sequence>
<dbReference type="Proteomes" id="UP001220940">
    <property type="component" value="Unassembled WGS sequence"/>
</dbReference>
<evidence type="ECO:0000313" key="2">
    <source>
        <dbReference type="Proteomes" id="UP001220940"/>
    </source>
</evidence>
<dbReference type="RefSeq" id="WP_255034986.1">
    <property type="nucleotide sequence ID" value="NZ_CP101414.1"/>
</dbReference>
<protein>
    <submittedName>
        <fullName evidence="1">Uncharacterized protein</fullName>
    </submittedName>
</protein>
<reference evidence="1" key="1">
    <citation type="submission" date="2021-11" db="EMBL/GenBank/DDBJ databases">
        <title>Description of Mycoplasma bradburyaesp. nov.from sea birds: a tribute to a great mycoplasmologist.</title>
        <authorList>
            <person name="Ramirez A.S."/>
            <person name="Poveda C."/>
            <person name="Suarez-Perez A."/>
            <person name="Rosales R.S."/>
            <person name="Dijkman R."/>
            <person name="Feberwee A."/>
            <person name="Spergser J."/>
            <person name="Szostak M.P."/>
            <person name="Ressel L."/>
            <person name="Calabuig P."/>
            <person name="Catania S."/>
            <person name="Gobbo F."/>
            <person name="Timofte D."/>
            <person name="Poveda J.B."/>
        </authorList>
    </citation>
    <scope>NUCLEOTIDE SEQUENCE [LARGE SCALE GENOMIC DNA]</scope>
    <source>
        <strain evidence="1">T158</strain>
    </source>
</reference>
<comment type="caution">
    <text evidence="1">The sequence shown here is derived from an EMBL/GenBank/DDBJ whole genome shotgun (WGS) entry which is preliminary data.</text>
</comment>
<gene>
    <name evidence="1" type="ORF">LNO68_02335</name>
</gene>
<keyword evidence="2" id="KW-1185">Reference proteome</keyword>
<evidence type="ECO:0000313" key="1">
    <source>
        <dbReference type="EMBL" id="MDC4182021.1"/>
    </source>
</evidence>
<dbReference type="EMBL" id="JAJHZM010000011">
    <property type="protein sequence ID" value="MDC4182021.1"/>
    <property type="molecule type" value="Genomic_DNA"/>
</dbReference>
<name>A0ABT5GAL7_9MOLU</name>